<dbReference type="GO" id="GO:0006310">
    <property type="term" value="P:DNA recombination"/>
    <property type="evidence" value="ECO:0007669"/>
    <property type="project" value="UniProtKB-KW"/>
</dbReference>
<gene>
    <name evidence="2" type="ORF">CY34DRAFT_23724</name>
</gene>
<dbReference type="Gene3D" id="1.10.443.10">
    <property type="entry name" value="Intergrase catalytic core"/>
    <property type="match status" value="1"/>
</dbReference>
<reference evidence="2 3" key="1">
    <citation type="submission" date="2014-04" db="EMBL/GenBank/DDBJ databases">
        <authorList>
            <consortium name="DOE Joint Genome Institute"/>
            <person name="Kuo A."/>
            <person name="Ruytinx J."/>
            <person name="Rineau F."/>
            <person name="Colpaert J."/>
            <person name="Kohler A."/>
            <person name="Nagy L.G."/>
            <person name="Floudas D."/>
            <person name="Copeland A."/>
            <person name="Barry K.W."/>
            <person name="Cichocki N."/>
            <person name="Veneault-Fourrey C."/>
            <person name="LaButti K."/>
            <person name="Lindquist E.A."/>
            <person name="Lipzen A."/>
            <person name="Lundell T."/>
            <person name="Morin E."/>
            <person name="Murat C."/>
            <person name="Sun H."/>
            <person name="Tunlid A."/>
            <person name="Henrissat B."/>
            <person name="Grigoriev I.V."/>
            <person name="Hibbett D.S."/>
            <person name="Martin F."/>
            <person name="Nordberg H.P."/>
            <person name="Cantor M.N."/>
            <person name="Hua S.X."/>
        </authorList>
    </citation>
    <scope>NUCLEOTIDE SEQUENCE [LARGE SCALE GENOMIC DNA]</scope>
    <source>
        <strain evidence="2 3">UH-Slu-Lm8-n1</strain>
    </source>
</reference>
<name>A0A0C9ZZ85_9AGAM</name>
<keyword evidence="3" id="KW-1185">Reference proteome</keyword>
<sequence length="175" mass="19112">MVSTLLAIHSTLDLSSPLDATDHHGLKVTVLHLPRTKMSTTGEDVYFAPQSGDTDPHHALSNHLFVNTPSPSAALFSWCHPKGLRPLTRSTFLSCLDHAATQLGTESLTGHGLHIGGTLEYLLRGVPFETVKSIGRWKGDAFVGYLHQHAVIMAPYLQDSPILEPFTHYALPSVR</sequence>
<organism evidence="2 3">
    <name type="scientific">Suillus luteus UH-Slu-Lm8-n1</name>
    <dbReference type="NCBI Taxonomy" id="930992"/>
    <lineage>
        <taxon>Eukaryota</taxon>
        <taxon>Fungi</taxon>
        <taxon>Dikarya</taxon>
        <taxon>Basidiomycota</taxon>
        <taxon>Agaricomycotina</taxon>
        <taxon>Agaricomycetes</taxon>
        <taxon>Agaricomycetidae</taxon>
        <taxon>Boletales</taxon>
        <taxon>Suillineae</taxon>
        <taxon>Suillaceae</taxon>
        <taxon>Suillus</taxon>
    </lineage>
</organism>
<evidence type="ECO:0000313" key="2">
    <source>
        <dbReference type="EMBL" id="KIK42970.1"/>
    </source>
</evidence>
<accession>A0A0C9ZZ85</accession>
<dbReference type="InParanoid" id="A0A0C9ZZ85"/>
<keyword evidence="1" id="KW-0233">DNA recombination</keyword>
<dbReference type="Proteomes" id="UP000054485">
    <property type="component" value="Unassembled WGS sequence"/>
</dbReference>
<evidence type="ECO:0000313" key="3">
    <source>
        <dbReference type="Proteomes" id="UP000054485"/>
    </source>
</evidence>
<dbReference type="InterPro" id="IPR052925">
    <property type="entry name" value="Phage_Integrase-like_Recomb"/>
</dbReference>
<dbReference type="InterPro" id="IPR013762">
    <property type="entry name" value="Integrase-like_cat_sf"/>
</dbReference>
<dbReference type="AlphaFoldDB" id="A0A0C9ZZ85"/>
<dbReference type="OrthoDB" id="2649488at2759"/>
<dbReference type="STRING" id="930992.A0A0C9ZZ85"/>
<proteinExistence type="predicted"/>
<reference evidence="3" key="2">
    <citation type="submission" date="2015-01" db="EMBL/GenBank/DDBJ databases">
        <title>Evolutionary Origins and Diversification of the Mycorrhizal Mutualists.</title>
        <authorList>
            <consortium name="DOE Joint Genome Institute"/>
            <consortium name="Mycorrhizal Genomics Consortium"/>
            <person name="Kohler A."/>
            <person name="Kuo A."/>
            <person name="Nagy L.G."/>
            <person name="Floudas D."/>
            <person name="Copeland A."/>
            <person name="Barry K.W."/>
            <person name="Cichocki N."/>
            <person name="Veneault-Fourrey C."/>
            <person name="LaButti K."/>
            <person name="Lindquist E.A."/>
            <person name="Lipzen A."/>
            <person name="Lundell T."/>
            <person name="Morin E."/>
            <person name="Murat C."/>
            <person name="Riley R."/>
            <person name="Ohm R."/>
            <person name="Sun H."/>
            <person name="Tunlid A."/>
            <person name="Henrissat B."/>
            <person name="Grigoriev I.V."/>
            <person name="Hibbett D.S."/>
            <person name="Martin F."/>
        </authorList>
    </citation>
    <scope>NUCLEOTIDE SEQUENCE [LARGE SCALE GENOMIC DNA]</scope>
    <source>
        <strain evidence="3">UH-Slu-Lm8-n1</strain>
    </source>
</reference>
<protein>
    <submittedName>
        <fullName evidence="2">Uncharacterized protein</fullName>
    </submittedName>
</protein>
<dbReference type="EMBL" id="KN835224">
    <property type="protein sequence ID" value="KIK42970.1"/>
    <property type="molecule type" value="Genomic_DNA"/>
</dbReference>
<dbReference type="GO" id="GO:0003677">
    <property type="term" value="F:DNA binding"/>
    <property type="evidence" value="ECO:0007669"/>
    <property type="project" value="InterPro"/>
</dbReference>
<dbReference type="SUPFAM" id="SSF56349">
    <property type="entry name" value="DNA breaking-rejoining enzymes"/>
    <property type="match status" value="1"/>
</dbReference>
<dbReference type="GO" id="GO:0015074">
    <property type="term" value="P:DNA integration"/>
    <property type="evidence" value="ECO:0007669"/>
    <property type="project" value="InterPro"/>
</dbReference>
<dbReference type="PANTHER" id="PTHR34605:SF3">
    <property type="entry name" value="P CELL-TYPE AGGLUTINATION PROTEIN MAP4-LIKE-RELATED"/>
    <property type="match status" value="1"/>
</dbReference>
<dbReference type="InterPro" id="IPR011010">
    <property type="entry name" value="DNA_brk_join_enz"/>
</dbReference>
<dbReference type="HOGENOM" id="CLU_003292_1_3_1"/>
<evidence type="ECO:0000256" key="1">
    <source>
        <dbReference type="ARBA" id="ARBA00023172"/>
    </source>
</evidence>
<dbReference type="PANTHER" id="PTHR34605">
    <property type="entry name" value="PHAGE_INTEGRASE DOMAIN-CONTAINING PROTEIN"/>
    <property type="match status" value="1"/>
</dbReference>